<dbReference type="STRING" id="478820.A0A196SMG8"/>
<dbReference type="AlphaFoldDB" id="A0A196SMG8"/>
<evidence type="ECO:0000313" key="2">
    <source>
        <dbReference type="Proteomes" id="UP000078348"/>
    </source>
</evidence>
<dbReference type="SUPFAM" id="SSF56300">
    <property type="entry name" value="Metallo-dependent phosphatases"/>
    <property type="match status" value="1"/>
</dbReference>
<keyword evidence="2" id="KW-1185">Reference proteome</keyword>
<sequence>MSKFGELVLVVGDACIPFLEKDFPEMFKKMFVPDKFNSVILTGNMYTSKEVDFFKRICPNVYLLQSCADYTEGVTDRVCKEVAGYKIVGVEASSLLFVNEENRSWIAKKEKADIVVYGDEKVVVEQRDGVVYAAPGSVTGAAKAEGVEGPSFVLLSLIPSAVNVFTYTLKDGKLDVKKDTFPKSA</sequence>
<evidence type="ECO:0000313" key="1">
    <source>
        <dbReference type="EMBL" id="OAO18248.1"/>
    </source>
</evidence>
<reference evidence="1 2" key="1">
    <citation type="submission" date="2016-05" db="EMBL/GenBank/DDBJ databases">
        <title>Nuclear genome of Blastocystis sp. subtype 1 NandII.</title>
        <authorList>
            <person name="Gentekaki E."/>
            <person name="Curtis B."/>
            <person name="Stairs C."/>
            <person name="Eme L."/>
            <person name="Herman E."/>
            <person name="Klimes V."/>
            <person name="Arias M.C."/>
            <person name="Elias M."/>
            <person name="Hilliou F."/>
            <person name="Klute M."/>
            <person name="Malik S.-B."/>
            <person name="Pightling A."/>
            <person name="Rachubinski R."/>
            <person name="Salas D."/>
            <person name="Schlacht A."/>
            <person name="Suga H."/>
            <person name="Archibald J."/>
            <person name="Ball S.G."/>
            <person name="Clark G."/>
            <person name="Dacks J."/>
            <person name="Van Der Giezen M."/>
            <person name="Tsaousis A."/>
            <person name="Roger A."/>
        </authorList>
    </citation>
    <scope>NUCLEOTIDE SEQUENCE [LARGE SCALE GENOMIC DNA]</scope>
    <source>
        <strain evidence="2">ATCC 50177 / NandII</strain>
    </source>
</reference>
<dbReference type="EMBL" id="LXWW01000001">
    <property type="protein sequence ID" value="OAO18248.1"/>
    <property type="molecule type" value="Genomic_DNA"/>
</dbReference>
<dbReference type="OrthoDB" id="10258130at2759"/>
<dbReference type="InterPro" id="IPR029052">
    <property type="entry name" value="Metallo-depent_PP-like"/>
</dbReference>
<dbReference type="PANTHER" id="PTHR11124">
    <property type="entry name" value="VACUOLAR SORTING PROTEIN VPS29"/>
    <property type="match status" value="1"/>
</dbReference>
<comment type="caution">
    <text evidence="1">The sequence shown here is derived from an EMBL/GenBank/DDBJ whole genome shotgun (WGS) entry which is preliminary data.</text>
</comment>
<organism evidence="1 2">
    <name type="scientific">Blastocystis sp. subtype 1 (strain ATCC 50177 / NandII)</name>
    <dbReference type="NCBI Taxonomy" id="478820"/>
    <lineage>
        <taxon>Eukaryota</taxon>
        <taxon>Sar</taxon>
        <taxon>Stramenopiles</taxon>
        <taxon>Bigyra</taxon>
        <taxon>Opalozoa</taxon>
        <taxon>Opalinata</taxon>
        <taxon>Blastocystidae</taxon>
        <taxon>Blastocystis</taxon>
    </lineage>
</organism>
<proteinExistence type="predicted"/>
<dbReference type="Proteomes" id="UP000078348">
    <property type="component" value="Unassembled WGS sequence"/>
</dbReference>
<gene>
    <name evidence="1" type="ORF">AV274_0030</name>
</gene>
<dbReference type="Gene3D" id="3.60.21.10">
    <property type="match status" value="1"/>
</dbReference>
<protein>
    <submittedName>
        <fullName evidence="1">Vacuolar protein sorting 29 b</fullName>
    </submittedName>
</protein>
<accession>A0A196SMG8</accession>
<dbReference type="InterPro" id="IPR000979">
    <property type="entry name" value="Phosphodiesterase_MJ0936/Vps29"/>
</dbReference>
<name>A0A196SMG8_BLAHN</name>